<dbReference type="PANTHER" id="PTHR34979:SF1">
    <property type="entry name" value="INNER MEMBRANE PROTEIN YGAZ"/>
    <property type="match status" value="1"/>
</dbReference>
<evidence type="ECO:0000256" key="3">
    <source>
        <dbReference type="ARBA" id="ARBA00022448"/>
    </source>
</evidence>
<protein>
    <submittedName>
        <fullName evidence="9">AzlC family ABC transporter permease</fullName>
    </submittedName>
</protein>
<dbReference type="Pfam" id="PF03591">
    <property type="entry name" value="AzlC"/>
    <property type="match status" value="1"/>
</dbReference>
<evidence type="ECO:0000256" key="1">
    <source>
        <dbReference type="ARBA" id="ARBA00004651"/>
    </source>
</evidence>
<dbReference type="GO" id="GO:0005886">
    <property type="term" value="C:plasma membrane"/>
    <property type="evidence" value="ECO:0007669"/>
    <property type="project" value="UniProtKB-SubCell"/>
</dbReference>
<dbReference type="Proteomes" id="UP000824208">
    <property type="component" value="Unassembled WGS sequence"/>
</dbReference>
<evidence type="ECO:0000256" key="8">
    <source>
        <dbReference type="SAM" id="Phobius"/>
    </source>
</evidence>
<accession>A0A9D2MBA2</accession>
<keyword evidence="7 8" id="KW-0472">Membrane</keyword>
<feature type="transmembrane region" description="Helical" evidence="8">
    <location>
        <begin position="6"/>
        <end position="27"/>
    </location>
</feature>
<reference evidence="9" key="1">
    <citation type="journal article" date="2021" name="PeerJ">
        <title>Extensive microbial diversity within the chicken gut microbiome revealed by metagenomics and culture.</title>
        <authorList>
            <person name="Gilroy R."/>
            <person name="Ravi A."/>
            <person name="Getino M."/>
            <person name="Pursley I."/>
            <person name="Horton D.L."/>
            <person name="Alikhan N.F."/>
            <person name="Baker D."/>
            <person name="Gharbi K."/>
            <person name="Hall N."/>
            <person name="Watson M."/>
            <person name="Adriaenssens E.M."/>
            <person name="Foster-Nyarko E."/>
            <person name="Jarju S."/>
            <person name="Secka A."/>
            <person name="Antonio M."/>
            <person name="Oren A."/>
            <person name="Chaudhuri R.R."/>
            <person name="La Ragione R."/>
            <person name="Hildebrand F."/>
            <person name="Pallen M.J."/>
        </authorList>
    </citation>
    <scope>NUCLEOTIDE SEQUENCE</scope>
    <source>
        <strain evidence="9">CHK189-11263</strain>
    </source>
</reference>
<dbReference type="InterPro" id="IPR011606">
    <property type="entry name" value="Brnchd-chn_aa_trnsp_permease"/>
</dbReference>
<dbReference type="EMBL" id="DWYC01000053">
    <property type="protein sequence ID" value="HJB57079.1"/>
    <property type="molecule type" value="Genomic_DNA"/>
</dbReference>
<feature type="transmembrane region" description="Helical" evidence="8">
    <location>
        <begin position="34"/>
        <end position="52"/>
    </location>
</feature>
<keyword evidence="3" id="KW-0813">Transport</keyword>
<evidence type="ECO:0000256" key="6">
    <source>
        <dbReference type="ARBA" id="ARBA00022989"/>
    </source>
</evidence>
<name>A0A9D2MBA2_9FIRM</name>
<comment type="subcellular location">
    <subcellularLocation>
        <location evidence="1">Cell membrane</location>
        <topology evidence="1">Multi-pass membrane protein</topology>
    </subcellularLocation>
</comment>
<keyword evidence="4" id="KW-1003">Cell membrane</keyword>
<keyword evidence="5 8" id="KW-0812">Transmembrane</keyword>
<evidence type="ECO:0000256" key="2">
    <source>
        <dbReference type="ARBA" id="ARBA00010735"/>
    </source>
</evidence>
<organism evidence="9 10">
    <name type="scientific">Candidatus Flavonifractor intestinipullorum</name>
    <dbReference type="NCBI Taxonomy" id="2838587"/>
    <lineage>
        <taxon>Bacteria</taxon>
        <taxon>Bacillati</taxon>
        <taxon>Bacillota</taxon>
        <taxon>Clostridia</taxon>
        <taxon>Eubacteriales</taxon>
        <taxon>Oscillospiraceae</taxon>
        <taxon>Flavonifractor</taxon>
    </lineage>
</organism>
<feature type="transmembrane region" description="Helical" evidence="8">
    <location>
        <begin position="179"/>
        <end position="199"/>
    </location>
</feature>
<evidence type="ECO:0000256" key="5">
    <source>
        <dbReference type="ARBA" id="ARBA00022692"/>
    </source>
</evidence>
<dbReference type="AlphaFoldDB" id="A0A9D2MBA2"/>
<feature type="transmembrane region" description="Helical" evidence="8">
    <location>
        <begin position="139"/>
        <end position="172"/>
    </location>
</feature>
<gene>
    <name evidence="9" type="ORF">H9714_05970</name>
</gene>
<comment type="caution">
    <text evidence="9">The sequence shown here is derived from an EMBL/GenBank/DDBJ whole genome shotgun (WGS) entry which is preliminary data.</text>
</comment>
<dbReference type="PANTHER" id="PTHR34979">
    <property type="entry name" value="INNER MEMBRANE PROTEIN YGAZ"/>
    <property type="match status" value="1"/>
</dbReference>
<keyword evidence="6 8" id="KW-1133">Transmembrane helix</keyword>
<dbReference type="GO" id="GO:1903785">
    <property type="term" value="P:L-valine transmembrane transport"/>
    <property type="evidence" value="ECO:0007669"/>
    <property type="project" value="TreeGrafter"/>
</dbReference>
<evidence type="ECO:0000313" key="9">
    <source>
        <dbReference type="EMBL" id="HJB57079.1"/>
    </source>
</evidence>
<feature type="transmembrane region" description="Helical" evidence="8">
    <location>
        <begin position="58"/>
        <end position="79"/>
    </location>
</feature>
<evidence type="ECO:0000256" key="7">
    <source>
        <dbReference type="ARBA" id="ARBA00023136"/>
    </source>
</evidence>
<evidence type="ECO:0000313" key="10">
    <source>
        <dbReference type="Proteomes" id="UP000824208"/>
    </source>
</evidence>
<proteinExistence type="inferred from homology"/>
<comment type="similarity">
    <text evidence="2">Belongs to the AzlC family.</text>
</comment>
<reference evidence="9" key="2">
    <citation type="submission" date="2021-04" db="EMBL/GenBank/DDBJ databases">
        <authorList>
            <person name="Gilroy R."/>
        </authorList>
    </citation>
    <scope>NUCLEOTIDE SEQUENCE</scope>
    <source>
        <strain evidence="9">CHK189-11263</strain>
    </source>
</reference>
<sequence>MDRKALAAAFPVTIPVLMGYLAIGMAFGIMLEAVGYNFIWAFFMSLTIYAGSGQYLGVSLLASCATLGTVALMTLIINFRHLVYGLSMLEKFRGMGWRKLYMIFSLTDETYALLSSVQAPVGVNPRNFYFAIALLDQSYWIAGSVIGAVAGAVLPIDTTGIDFAMTALFVVIAVEQWETYASHIPALLGIAATVVSLFLVGPDNLLLPALGMIVAALLLLRKPLESTADAQAPDDSDQKEETPLC</sequence>
<evidence type="ECO:0000256" key="4">
    <source>
        <dbReference type="ARBA" id="ARBA00022475"/>
    </source>
</evidence>